<gene>
    <name evidence="1" type="ORF">OKJ99_40435</name>
</gene>
<dbReference type="RefSeq" id="WP_326023490.1">
    <property type="nucleotide sequence ID" value="NZ_JAOZYC010000198.1"/>
</dbReference>
<dbReference type="InterPro" id="IPR052552">
    <property type="entry name" value="YeaO-like"/>
</dbReference>
<protein>
    <submittedName>
        <fullName evidence="1">DUF488 family protein</fullName>
    </submittedName>
</protein>
<dbReference type="Pfam" id="PF22752">
    <property type="entry name" value="DUF488-N3i"/>
    <property type="match status" value="1"/>
</dbReference>
<evidence type="ECO:0000313" key="2">
    <source>
        <dbReference type="Proteomes" id="UP001354931"/>
    </source>
</evidence>
<accession>A0ABU6FIF2</accession>
<dbReference type="PANTHER" id="PTHR36849">
    <property type="entry name" value="CYTOPLASMIC PROTEIN-RELATED"/>
    <property type="match status" value="1"/>
</dbReference>
<evidence type="ECO:0000313" key="1">
    <source>
        <dbReference type="EMBL" id="MEB8343769.1"/>
    </source>
</evidence>
<proteinExistence type="predicted"/>
<dbReference type="EMBL" id="JAOZYC010000198">
    <property type="protein sequence ID" value="MEB8343769.1"/>
    <property type="molecule type" value="Genomic_DNA"/>
</dbReference>
<reference evidence="1 2" key="1">
    <citation type="submission" date="2022-10" db="EMBL/GenBank/DDBJ databases">
        <authorList>
            <person name="Xie J."/>
            <person name="Shen N."/>
        </authorList>
    </citation>
    <scope>NUCLEOTIDE SEQUENCE [LARGE SCALE GENOMIC DNA]</scope>
    <source>
        <strain evidence="1 2">YIM65594</strain>
    </source>
</reference>
<comment type="caution">
    <text evidence="1">The sequence shown here is derived from an EMBL/GenBank/DDBJ whole genome shotgun (WGS) entry which is preliminary data.</text>
</comment>
<sequence length="125" mass="14341">MTAHQGSGPFAVRRVYDPAAPADGTRLLVDRLWPRGISKERADVDEWLKDIAPSKELRSWYHEDKEDRYDTFAERYAAELAEPERAELVDRVRELAGHGRVTLVTSVKDIEHSHVPVLQRHLEEG</sequence>
<keyword evidence="2" id="KW-1185">Reference proteome</keyword>
<name>A0ABU6FIF2_9ACTN</name>
<organism evidence="1 2">
    <name type="scientific">Streptomyces endophyticus</name>
    <dbReference type="NCBI Taxonomy" id="714166"/>
    <lineage>
        <taxon>Bacteria</taxon>
        <taxon>Bacillati</taxon>
        <taxon>Actinomycetota</taxon>
        <taxon>Actinomycetes</taxon>
        <taxon>Kitasatosporales</taxon>
        <taxon>Streptomycetaceae</taxon>
        <taxon>Streptomyces</taxon>
    </lineage>
</organism>
<dbReference type="PANTHER" id="PTHR36849:SF1">
    <property type="entry name" value="CYTOPLASMIC PROTEIN"/>
    <property type="match status" value="1"/>
</dbReference>
<dbReference type="Proteomes" id="UP001354931">
    <property type="component" value="Unassembled WGS sequence"/>
</dbReference>